<evidence type="ECO:0000256" key="3">
    <source>
        <dbReference type="ARBA" id="ARBA00023004"/>
    </source>
</evidence>
<dbReference type="InterPro" id="IPR011658">
    <property type="entry name" value="PA14_dom"/>
</dbReference>
<dbReference type="Pfam" id="PF13442">
    <property type="entry name" value="Cytochrome_CBB3"/>
    <property type="match status" value="1"/>
</dbReference>
<evidence type="ECO:0000313" key="7">
    <source>
        <dbReference type="Proteomes" id="UP000315010"/>
    </source>
</evidence>
<dbReference type="GO" id="GO:0020037">
    <property type="term" value="F:heme binding"/>
    <property type="evidence" value="ECO:0007669"/>
    <property type="project" value="InterPro"/>
</dbReference>
<keyword evidence="3" id="KW-0408">Iron</keyword>
<evidence type="ECO:0000256" key="4">
    <source>
        <dbReference type="SAM" id="SignalP"/>
    </source>
</evidence>
<dbReference type="Pfam" id="PF07631">
    <property type="entry name" value="PSD4"/>
    <property type="match status" value="1"/>
</dbReference>
<proteinExistence type="predicted"/>
<keyword evidence="2" id="KW-0479">Metal-binding</keyword>
<keyword evidence="4" id="KW-0732">Signal</keyword>
<dbReference type="Pfam" id="PF07691">
    <property type="entry name" value="PA14"/>
    <property type="match status" value="1"/>
</dbReference>
<feature type="domain" description="PA14" evidence="5">
    <location>
        <begin position="148"/>
        <end position="295"/>
    </location>
</feature>
<gene>
    <name evidence="6" type="ORF">CA13_33640</name>
</gene>
<dbReference type="SUPFAM" id="SSF56988">
    <property type="entry name" value="Anthrax protective antigen"/>
    <property type="match status" value="1"/>
</dbReference>
<dbReference type="InterPro" id="IPR013042">
    <property type="entry name" value="DUF1592"/>
</dbReference>
<comment type="caution">
    <text evidence="6">The sequence shown here is derived from an EMBL/GenBank/DDBJ whole genome shotgun (WGS) entry which is preliminary data.</text>
</comment>
<feature type="signal peptide" evidence="4">
    <location>
        <begin position="1"/>
        <end position="30"/>
    </location>
</feature>
<dbReference type="Gene3D" id="1.10.760.10">
    <property type="entry name" value="Cytochrome c-like domain"/>
    <property type="match status" value="1"/>
</dbReference>
<evidence type="ECO:0000313" key="6">
    <source>
        <dbReference type="EMBL" id="TWT81909.1"/>
    </source>
</evidence>
<name>A0A5C5Z3D8_9BACT</name>
<keyword evidence="1" id="KW-0349">Heme</keyword>
<keyword evidence="7" id="KW-1185">Reference proteome</keyword>
<organism evidence="6 7">
    <name type="scientific">Novipirellula herctigrandis</name>
    <dbReference type="NCBI Taxonomy" id="2527986"/>
    <lineage>
        <taxon>Bacteria</taxon>
        <taxon>Pseudomonadati</taxon>
        <taxon>Planctomycetota</taxon>
        <taxon>Planctomycetia</taxon>
        <taxon>Pirellulales</taxon>
        <taxon>Pirellulaceae</taxon>
        <taxon>Novipirellula</taxon>
    </lineage>
</organism>
<dbReference type="InterPro" id="IPR009056">
    <property type="entry name" value="Cyt_c-like_dom"/>
</dbReference>
<dbReference type="SUPFAM" id="SSF46626">
    <property type="entry name" value="Cytochrome c"/>
    <property type="match status" value="1"/>
</dbReference>
<evidence type="ECO:0000256" key="2">
    <source>
        <dbReference type="ARBA" id="ARBA00022723"/>
    </source>
</evidence>
<evidence type="ECO:0000259" key="5">
    <source>
        <dbReference type="PROSITE" id="PS51820"/>
    </source>
</evidence>
<dbReference type="GO" id="GO:0009055">
    <property type="term" value="F:electron transfer activity"/>
    <property type="evidence" value="ECO:0007669"/>
    <property type="project" value="InterPro"/>
</dbReference>
<sequence length="776" mass="87329" precursor="true">MLLPSARPLFSLSSTLLLALILIPSYSVCAEDTEFGLGTKIYSQGCAECHGEQGEGVQSEYAAALIGDASIGELAEVISDTMPEQDPDLCVGEDAVAVARYIHHAFYGEAARLRNRPPKLALARLTGEQLRQSLADLYGSFAGNTWAHEDHGVNAIYFDGDRWNDKKRKIERVDSVIDFDFGHDSPGEGIEPESFYIHWTGTLKADRTGDYELVLRSTCSCTLDFGHTQRKLIDNHVQSEGRTEFRKRIRLTAGRGYPFELSFIQRERKTDQPPALVSFCWVPPGGVEEVIPQRNLLATSFPPAFSLQTKLPPDDSSYGYERGTQISRIWDDSTTQAAVEFSQFAGDELWPLYQQKHKKDSNENRAKLRTFLGELAETAFRGSLDEIARKLYIDEQVDATEDDREAIRRVCLLALKSPRFLYPTLDSNQTASRRVANRLALVLYDSLPVDDWLLAKIQKDELATEAQANQTAWSMVSDYRTQGKMRSFLYHWFHVGGTDEIPKDSEAYPGFDQAVVSDLRASFNAFVDEVVWSETSDFRQFFIADWTFTTDRLATFYGDAWKPVEAEGPPLRRSVSDAKVRMGVLNHPLVMSSLSYYKTTSPIHRGVFLNRYILGRTLRPPNAAFAPLNPDLHPQLTTRERVSLQTEDVNCQVCHERINALGFTLENFDAVGRWRETENDRPVNASGNYLTRDSKTVTFEGASDLANYLAKSDDCHKAFVEAAFEYFVKQPVTAYGSDTLDRLTDKFRNSGFKVRDLLVAIAATAATEPLKTQEEA</sequence>
<dbReference type="InterPro" id="IPR036909">
    <property type="entry name" value="Cyt_c-like_dom_sf"/>
</dbReference>
<dbReference type="AlphaFoldDB" id="A0A5C5Z3D8"/>
<dbReference type="Pfam" id="PF07624">
    <property type="entry name" value="PSD2"/>
    <property type="match status" value="1"/>
</dbReference>
<feature type="chain" id="PRO_5022706912" evidence="4">
    <location>
        <begin position="31"/>
        <end position="776"/>
    </location>
</feature>
<dbReference type="EMBL" id="SJPJ01000001">
    <property type="protein sequence ID" value="TWT81909.1"/>
    <property type="molecule type" value="Genomic_DNA"/>
</dbReference>
<dbReference type="OrthoDB" id="175242at2"/>
<dbReference type="Gene3D" id="3.90.182.10">
    <property type="entry name" value="Toxin - Anthrax Protective Antigen,domain 1"/>
    <property type="match status" value="1"/>
</dbReference>
<dbReference type="GO" id="GO:0046872">
    <property type="term" value="F:metal ion binding"/>
    <property type="evidence" value="ECO:0007669"/>
    <property type="project" value="UniProtKB-KW"/>
</dbReference>
<reference evidence="6 7" key="1">
    <citation type="submission" date="2019-02" db="EMBL/GenBank/DDBJ databases">
        <title>Deep-cultivation of Planctomycetes and their phenomic and genomic characterization uncovers novel biology.</title>
        <authorList>
            <person name="Wiegand S."/>
            <person name="Jogler M."/>
            <person name="Boedeker C."/>
            <person name="Pinto D."/>
            <person name="Vollmers J."/>
            <person name="Rivas-Marin E."/>
            <person name="Kohn T."/>
            <person name="Peeters S.H."/>
            <person name="Heuer A."/>
            <person name="Rast P."/>
            <person name="Oberbeckmann S."/>
            <person name="Bunk B."/>
            <person name="Jeske O."/>
            <person name="Meyerdierks A."/>
            <person name="Storesund J.E."/>
            <person name="Kallscheuer N."/>
            <person name="Luecker S."/>
            <person name="Lage O.M."/>
            <person name="Pohl T."/>
            <person name="Merkel B.J."/>
            <person name="Hornburger P."/>
            <person name="Mueller R.-W."/>
            <person name="Bruemmer F."/>
            <person name="Labrenz M."/>
            <person name="Spormann A.M."/>
            <person name="Op Den Camp H."/>
            <person name="Overmann J."/>
            <person name="Amann R."/>
            <person name="Jetten M.S.M."/>
            <person name="Mascher T."/>
            <person name="Medema M.H."/>
            <person name="Devos D.P."/>
            <person name="Kaster A.-K."/>
            <person name="Ovreas L."/>
            <person name="Rohde M."/>
            <person name="Galperin M.Y."/>
            <person name="Jogler C."/>
        </authorList>
    </citation>
    <scope>NUCLEOTIDE SEQUENCE [LARGE SCALE GENOMIC DNA]</scope>
    <source>
        <strain evidence="6 7">CA13</strain>
    </source>
</reference>
<dbReference type="InterPro" id="IPR037524">
    <property type="entry name" value="PA14/GLEYA"/>
</dbReference>
<accession>A0A5C5Z3D8</accession>
<dbReference type="SMART" id="SM00758">
    <property type="entry name" value="PA14"/>
    <property type="match status" value="1"/>
</dbReference>
<dbReference type="PROSITE" id="PS51820">
    <property type="entry name" value="PA14"/>
    <property type="match status" value="1"/>
</dbReference>
<protein>
    <submittedName>
        <fullName evidence="6">PA14 domain protein</fullName>
    </submittedName>
</protein>
<dbReference type="InterPro" id="IPR013039">
    <property type="entry name" value="DUF1588"/>
</dbReference>
<dbReference type="InterPro" id="IPR011478">
    <property type="entry name" value="DUF1585"/>
</dbReference>
<dbReference type="RefSeq" id="WP_146398090.1">
    <property type="nucleotide sequence ID" value="NZ_SJPJ01000001.1"/>
</dbReference>
<evidence type="ECO:0000256" key="1">
    <source>
        <dbReference type="ARBA" id="ARBA00022617"/>
    </source>
</evidence>
<dbReference type="Proteomes" id="UP000315010">
    <property type="component" value="Unassembled WGS sequence"/>
</dbReference>
<dbReference type="Pfam" id="PF07627">
    <property type="entry name" value="PSCyt3"/>
    <property type="match status" value="1"/>
</dbReference>